<feature type="compositionally biased region" description="Basic residues" evidence="1">
    <location>
        <begin position="472"/>
        <end position="481"/>
    </location>
</feature>
<feature type="region of interest" description="Disordered" evidence="1">
    <location>
        <begin position="1"/>
        <end position="134"/>
    </location>
</feature>
<dbReference type="Proteomes" id="UP000736335">
    <property type="component" value="Unassembled WGS sequence"/>
</dbReference>
<proteinExistence type="predicted"/>
<comment type="caution">
    <text evidence="2">The sequence shown here is derived from an EMBL/GenBank/DDBJ whole genome shotgun (WGS) entry which is preliminary data.</text>
</comment>
<dbReference type="EMBL" id="WIUZ02000010">
    <property type="protein sequence ID" value="KAF9783470.1"/>
    <property type="molecule type" value="Genomic_DNA"/>
</dbReference>
<reference evidence="2" key="1">
    <citation type="journal article" date="2020" name="Nat. Commun.">
        <title>Large-scale genome sequencing of mycorrhizal fungi provides insights into the early evolution of symbiotic traits.</title>
        <authorList>
            <person name="Miyauchi S."/>
            <person name="Kiss E."/>
            <person name="Kuo A."/>
            <person name="Drula E."/>
            <person name="Kohler A."/>
            <person name="Sanchez-Garcia M."/>
            <person name="Morin E."/>
            <person name="Andreopoulos B."/>
            <person name="Barry K.W."/>
            <person name="Bonito G."/>
            <person name="Buee M."/>
            <person name="Carver A."/>
            <person name="Chen C."/>
            <person name="Cichocki N."/>
            <person name="Clum A."/>
            <person name="Culley D."/>
            <person name="Crous P.W."/>
            <person name="Fauchery L."/>
            <person name="Girlanda M."/>
            <person name="Hayes R.D."/>
            <person name="Keri Z."/>
            <person name="LaButti K."/>
            <person name="Lipzen A."/>
            <person name="Lombard V."/>
            <person name="Magnuson J."/>
            <person name="Maillard F."/>
            <person name="Murat C."/>
            <person name="Nolan M."/>
            <person name="Ohm R.A."/>
            <person name="Pangilinan J."/>
            <person name="Pereira M.F."/>
            <person name="Perotto S."/>
            <person name="Peter M."/>
            <person name="Pfister S."/>
            <person name="Riley R."/>
            <person name="Sitrit Y."/>
            <person name="Stielow J.B."/>
            <person name="Szollosi G."/>
            <person name="Zifcakova L."/>
            <person name="Stursova M."/>
            <person name="Spatafora J.W."/>
            <person name="Tedersoo L."/>
            <person name="Vaario L.M."/>
            <person name="Yamada A."/>
            <person name="Yan M."/>
            <person name="Wang P."/>
            <person name="Xu J."/>
            <person name="Bruns T."/>
            <person name="Baldrian P."/>
            <person name="Vilgalys R."/>
            <person name="Dunand C."/>
            <person name="Henrissat B."/>
            <person name="Grigoriev I.V."/>
            <person name="Hibbett D."/>
            <person name="Nagy L.G."/>
            <person name="Martin F.M."/>
        </authorList>
    </citation>
    <scope>NUCLEOTIDE SEQUENCE</scope>
    <source>
        <strain evidence="2">UH-Tt-Lm1</strain>
    </source>
</reference>
<accession>A0A9P6L5T6</accession>
<keyword evidence="3" id="KW-1185">Reference proteome</keyword>
<feature type="compositionally biased region" description="Basic and acidic residues" evidence="1">
    <location>
        <begin position="36"/>
        <end position="46"/>
    </location>
</feature>
<sequence>MATPMNNREGSIAVPPHPNPQTPALTATDSQNPASDYDHEMEIASEREEEIAQASGQPTRDTESTGTLPPKATAARPGPMNYAKALKRPAERSDNDEEDEDATQAEPGSQEGTVPKRKEKPGPGPIKGFSPSRVLENLDPQVRETWAEQAPKAVFVHYLNGGYTLNIAQNVHAITDDLTVIYAETFQGTEPIDPIVVHPTAAVPELRNQYGAPFVFLVTGIPEDFRKWLVAVGIHEVKSHLEVLFVENGEPIPHDYAVTLTNYNMRTETDVLRERAHERVRKSVTDTLFDKLSDTSRRTKSFVGLYRDNLDESLSNEEACCFVRDSVKVTSLDIYIPGVKIKATVYNVYIYPPTTDPKLLESWRPWIASQKYHADINGVGVKYKSPWNCNHCKAIDHPSGLCKTLEAIKSKAGGSNETLAAGEELLPLGPIPGSSKHPQSQPQGQRGATKDKGKRNPATAKGKAPGNPGKASARRTYRNKNRYSVLE</sequence>
<feature type="compositionally biased region" description="Acidic residues" evidence="1">
    <location>
        <begin position="94"/>
        <end position="103"/>
    </location>
</feature>
<reference evidence="2" key="2">
    <citation type="submission" date="2020-11" db="EMBL/GenBank/DDBJ databases">
        <authorList>
            <consortium name="DOE Joint Genome Institute"/>
            <person name="Kuo A."/>
            <person name="Miyauchi S."/>
            <person name="Kiss E."/>
            <person name="Drula E."/>
            <person name="Kohler A."/>
            <person name="Sanchez-Garcia M."/>
            <person name="Andreopoulos B."/>
            <person name="Barry K.W."/>
            <person name="Bonito G."/>
            <person name="Buee M."/>
            <person name="Carver A."/>
            <person name="Chen C."/>
            <person name="Cichocki N."/>
            <person name="Clum A."/>
            <person name="Culley D."/>
            <person name="Crous P.W."/>
            <person name="Fauchery L."/>
            <person name="Girlanda M."/>
            <person name="Hayes R."/>
            <person name="Keri Z."/>
            <person name="Labutti K."/>
            <person name="Lipzen A."/>
            <person name="Lombard V."/>
            <person name="Magnuson J."/>
            <person name="Maillard F."/>
            <person name="Morin E."/>
            <person name="Murat C."/>
            <person name="Nolan M."/>
            <person name="Ohm R."/>
            <person name="Pangilinan J."/>
            <person name="Pereira M."/>
            <person name="Perotto S."/>
            <person name="Peter M."/>
            <person name="Riley R."/>
            <person name="Sitrit Y."/>
            <person name="Stielow B."/>
            <person name="Szollosi G."/>
            <person name="Zifcakova L."/>
            <person name="Stursova M."/>
            <person name="Spatafora J.W."/>
            <person name="Tedersoo L."/>
            <person name="Vaario L.-M."/>
            <person name="Yamada A."/>
            <person name="Yan M."/>
            <person name="Wang P."/>
            <person name="Xu J."/>
            <person name="Bruns T."/>
            <person name="Baldrian P."/>
            <person name="Vilgalys R."/>
            <person name="Henrissat B."/>
            <person name="Grigoriev I.V."/>
            <person name="Hibbett D."/>
            <person name="Nagy L.G."/>
            <person name="Martin F.M."/>
        </authorList>
    </citation>
    <scope>NUCLEOTIDE SEQUENCE</scope>
    <source>
        <strain evidence="2">UH-Tt-Lm1</strain>
    </source>
</reference>
<dbReference type="OrthoDB" id="2664977at2759"/>
<evidence type="ECO:0000313" key="2">
    <source>
        <dbReference type="EMBL" id="KAF9783470.1"/>
    </source>
</evidence>
<feature type="region of interest" description="Disordered" evidence="1">
    <location>
        <begin position="425"/>
        <end position="487"/>
    </location>
</feature>
<name>A0A9P6L5T6_9AGAM</name>
<gene>
    <name evidence="2" type="ORF">BJ322DRAFT_1110359</name>
</gene>
<feature type="compositionally biased region" description="Polar residues" evidence="1">
    <location>
        <begin position="436"/>
        <end position="446"/>
    </location>
</feature>
<feature type="compositionally biased region" description="Polar residues" evidence="1">
    <location>
        <begin position="22"/>
        <end position="34"/>
    </location>
</feature>
<protein>
    <submittedName>
        <fullName evidence="2">Uncharacterized protein</fullName>
    </submittedName>
</protein>
<feature type="compositionally biased region" description="Polar residues" evidence="1">
    <location>
        <begin position="56"/>
        <end position="67"/>
    </location>
</feature>
<organism evidence="2 3">
    <name type="scientific">Thelephora terrestris</name>
    <dbReference type="NCBI Taxonomy" id="56493"/>
    <lineage>
        <taxon>Eukaryota</taxon>
        <taxon>Fungi</taxon>
        <taxon>Dikarya</taxon>
        <taxon>Basidiomycota</taxon>
        <taxon>Agaricomycotina</taxon>
        <taxon>Agaricomycetes</taxon>
        <taxon>Thelephorales</taxon>
        <taxon>Thelephoraceae</taxon>
        <taxon>Thelephora</taxon>
    </lineage>
</organism>
<evidence type="ECO:0000313" key="3">
    <source>
        <dbReference type="Proteomes" id="UP000736335"/>
    </source>
</evidence>
<evidence type="ECO:0000256" key="1">
    <source>
        <dbReference type="SAM" id="MobiDB-lite"/>
    </source>
</evidence>
<dbReference type="AlphaFoldDB" id="A0A9P6L5T6"/>